<evidence type="ECO:0000313" key="2">
    <source>
        <dbReference type="EMBL" id="MTV55734.1"/>
    </source>
</evidence>
<dbReference type="OrthoDB" id="9773233at2"/>
<organism evidence="2 3">
    <name type="scientific">Pseudoduganella buxea</name>
    <dbReference type="NCBI Taxonomy" id="1949069"/>
    <lineage>
        <taxon>Bacteria</taxon>
        <taxon>Pseudomonadati</taxon>
        <taxon>Pseudomonadota</taxon>
        <taxon>Betaproteobacteria</taxon>
        <taxon>Burkholderiales</taxon>
        <taxon>Oxalobacteraceae</taxon>
        <taxon>Telluria group</taxon>
        <taxon>Pseudoduganella</taxon>
    </lineage>
</organism>
<dbReference type="InterPro" id="IPR036188">
    <property type="entry name" value="FAD/NAD-bd_sf"/>
</dbReference>
<dbReference type="RefSeq" id="WP_155472995.1">
    <property type="nucleotide sequence ID" value="NZ_BMKG01000017.1"/>
</dbReference>
<keyword evidence="4" id="KW-1185">Reference proteome</keyword>
<dbReference type="Proteomes" id="UP000430634">
    <property type="component" value="Unassembled WGS sequence"/>
</dbReference>
<name>A0A6I3T2V2_9BURK</name>
<dbReference type="SUPFAM" id="SSF51905">
    <property type="entry name" value="FAD/NAD(P)-binding domain"/>
    <property type="match status" value="1"/>
</dbReference>
<comment type="caution">
    <text evidence="2">The sequence shown here is derived from an EMBL/GenBank/DDBJ whole genome shotgun (WGS) entry which is preliminary data.</text>
</comment>
<evidence type="ECO:0000313" key="4">
    <source>
        <dbReference type="Proteomes" id="UP000622638"/>
    </source>
</evidence>
<accession>A0A6I3T2V2</accession>
<reference evidence="1" key="4">
    <citation type="submission" date="2024-05" db="EMBL/GenBank/DDBJ databases">
        <authorList>
            <person name="Sun Q."/>
            <person name="Zhou Y."/>
        </authorList>
    </citation>
    <scope>NUCLEOTIDE SEQUENCE</scope>
    <source>
        <strain evidence="1">CGMCC 1.15931</strain>
    </source>
</reference>
<proteinExistence type="predicted"/>
<reference evidence="1" key="1">
    <citation type="journal article" date="2014" name="Int. J. Syst. Evol. Microbiol.">
        <title>Complete genome of a new Firmicutes species belonging to the dominant human colonic microbiota ('Ruminococcus bicirculans') reveals two chromosomes and a selective capacity to utilize plant glucans.</title>
        <authorList>
            <consortium name="NISC Comparative Sequencing Program"/>
            <person name="Wegmann U."/>
            <person name="Louis P."/>
            <person name="Goesmann A."/>
            <person name="Henrissat B."/>
            <person name="Duncan S.H."/>
            <person name="Flint H.J."/>
        </authorList>
    </citation>
    <scope>NUCLEOTIDE SEQUENCE</scope>
    <source>
        <strain evidence="1">CGMCC 1.15931</strain>
    </source>
</reference>
<evidence type="ECO:0008006" key="5">
    <source>
        <dbReference type="Google" id="ProtNLM"/>
    </source>
</evidence>
<dbReference type="AlphaFoldDB" id="A0A6I3T2V2"/>
<dbReference type="EMBL" id="BMKG01000017">
    <property type="protein sequence ID" value="GGC13432.1"/>
    <property type="molecule type" value="Genomic_DNA"/>
</dbReference>
<gene>
    <name evidence="1" type="ORF">GCM10011572_38550</name>
    <name evidence="2" type="ORF">GM672_23705</name>
</gene>
<dbReference type="Gene3D" id="3.50.50.60">
    <property type="entry name" value="FAD/NAD(P)-binding domain"/>
    <property type="match status" value="1"/>
</dbReference>
<reference evidence="2 3" key="3">
    <citation type="submission" date="2019-11" db="EMBL/GenBank/DDBJ databases">
        <title>Type strains purchased from KCTC, JCM and DSMZ.</title>
        <authorList>
            <person name="Lu H."/>
        </authorList>
    </citation>
    <scope>NUCLEOTIDE SEQUENCE [LARGE SCALE GENOMIC DNA]</scope>
    <source>
        <strain evidence="2 3">KCTC 52429</strain>
    </source>
</reference>
<reference evidence="4" key="2">
    <citation type="journal article" date="2019" name="Int. J. Syst. Evol. Microbiol.">
        <title>The Global Catalogue of Microorganisms (GCM) 10K type strain sequencing project: providing services to taxonomists for standard genome sequencing and annotation.</title>
        <authorList>
            <consortium name="The Broad Institute Genomics Platform"/>
            <consortium name="The Broad Institute Genome Sequencing Center for Infectious Disease"/>
            <person name="Wu L."/>
            <person name="Ma J."/>
        </authorList>
    </citation>
    <scope>NUCLEOTIDE SEQUENCE [LARGE SCALE GENOMIC DNA]</scope>
    <source>
        <strain evidence="4">CGMCC 1.15931</strain>
    </source>
</reference>
<protein>
    <recommendedName>
        <fullName evidence="5">FAD/NAD(P)-binding domain-containing protein</fullName>
    </recommendedName>
</protein>
<evidence type="ECO:0000313" key="1">
    <source>
        <dbReference type="EMBL" id="GGC13432.1"/>
    </source>
</evidence>
<dbReference type="Proteomes" id="UP000622638">
    <property type="component" value="Unassembled WGS sequence"/>
</dbReference>
<sequence>MGGTVVIGTGISATAYLASLSHRLEVSKILGQQDLWHRLSPDHAMGQPAHLLTGNVVPPPQNSNLPGENAAFMLAGAFARFLDGQLTNYGGVRIADSVVDRITRQAKNGYIVKYIVHGQRGEVTCDRVVIATGPGPSRPLMVEDSGKLGVDVSNASKLIVKGVDFLEEGWQYPDGGHCQGKHVAVYGGSATAAWVVEMAYLRQMVVASWFTRPGDGADKWNGEKRFAQAFPPGGRNIEVGKRSSGVRRVRQLVGVTEQSGRLVLEFQDEGGRCTEAVDLLVYALGAGHTEHAGVSAMLDESIKKALVPYYDRNFAISTAPAILAVGTSDGSLMIVGSAMSSTAGFNFGDQVVPGYKEDLMVKLANYSSISKSLPPAAAPPEGIALVMASIEALNHTLPATGTEFASYRGKDGPGMHATKAAWTINFNTSNRTQIAAYLTAACGLPPATVNLAAALIVRVRSQANYVRGLTDKQVQALIRLAVASAAATGDDLRDRQYSQDDFINRWIDRLFSHAGTISLLEKDAIHVPPALARM</sequence>
<evidence type="ECO:0000313" key="3">
    <source>
        <dbReference type="Proteomes" id="UP000430634"/>
    </source>
</evidence>
<dbReference type="EMBL" id="WNKZ01000100">
    <property type="protein sequence ID" value="MTV55734.1"/>
    <property type="molecule type" value="Genomic_DNA"/>
</dbReference>